<dbReference type="RefSeq" id="WP_069117174.1">
    <property type="nucleotide sequence ID" value="NZ_CP017015.1"/>
</dbReference>
<sequence>MKKLLSVLAATGLVASSSSVAVACNKQEAEKNLTYVEGKSDKDFVAKLSEKIVKDKKLADDFKDIVDSQVGEYKMTMDGTPFSVEGEFYGFFNETKDYKNVKGDTESTGGFFSLKGEKDATSFKIFFVEVKITKGVEKTEAKTLYTKTVNIPQE</sequence>
<gene>
    <name evidence="2" type="ORF">SHELI_v1c09400</name>
</gene>
<organism evidence="2 3">
    <name type="scientific">Spiroplasma helicoides</name>
    <dbReference type="NCBI Taxonomy" id="216938"/>
    <lineage>
        <taxon>Bacteria</taxon>
        <taxon>Bacillati</taxon>
        <taxon>Mycoplasmatota</taxon>
        <taxon>Mollicutes</taxon>
        <taxon>Entomoplasmatales</taxon>
        <taxon>Spiroplasmataceae</taxon>
        <taxon>Spiroplasma</taxon>
    </lineage>
</organism>
<dbReference type="EMBL" id="CP017015">
    <property type="protein sequence ID" value="AOG60889.1"/>
    <property type="molecule type" value="Genomic_DNA"/>
</dbReference>
<feature type="signal peptide" evidence="1">
    <location>
        <begin position="1"/>
        <end position="23"/>
    </location>
</feature>
<reference evidence="2 3" key="1">
    <citation type="submission" date="2016-08" db="EMBL/GenBank/DDBJ databases">
        <title>Complete genome sequence of Spiroplasma helicoides TABS-2 (DSM 22551).</title>
        <authorList>
            <person name="Shen W.-Y."/>
            <person name="Lo W.-S."/>
            <person name="Lai Y.-C."/>
            <person name="Kuo C.-H."/>
        </authorList>
    </citation>
    <scope>NUCLEOTIDE SEQUENCE [LARGE SCALE GENOMIC DNA]</scope>
    <source>
        <strain evidence="2 3">TABS-2</strain>
    </source>
</reference>
<dbReference type="Proteomes" id="UP000094378">
    <property type="component" value="Chromosome"/>
</dbReference>
<keyword evidence="3" id="KW-1185">Reference proteome</keyword>
<keyword evidence="1" id="KW-0732">Signal</keyword>
<dbReference type="NCBIfam" id="NF045726">
    <property type="entry name" value="XXplasma_LP"/>
    <property type="match status" value="1"/>
</dbReference>
<name>A0A1B3SLS3_9MOLU</name>
<accession>A0A1B3SLS3</accession>
<evidence type="ECO:0008006" key="4">
    <source>
        <dbReference type="Google" id="ProtNLM"/>
    </source>
</evidence>
<feature type="chain" id="PRO_5008554049" description="Lipoprotein" evidence="1">
    <location>
        <begin position="24"/>
        <end position="154"/>
    </location>
</feature>
<dbReference type="InterPro" id="IPR054816">
    <property type="entry name" value="Lipoprotein_mollicutes-type_CS"/>
</dbReference>
<dbReference type="AlphaFoldDB" id="A0A1B3SLS3"/>
<protein>
    <recommendedName>
        <fullName evidence="4">Lipoprotein</fullName>
    </recommendedName>
</protein>
<evidence type="ECO:0000313" key="3">
    <source>
        <dbReference type="Proteomes" id="UP000094378"/>
    </source>
</evidence>
<dbReference type="NCBIfam" id="NF038029">
    <property type="entry name" value="LP_plasma"/>
    <property type="match status" value="1"/>
</dbReference>
<evidence type="ECO:0000313" key="2">
    <source>
        <dbReference type="EMBL" id="AOG60889.1"/>
    </source>
</evidence>
<dbReference type="KEGG" id="shj:SHELI_v1c09400"/>
<dbReference type="PROSITE" id="PS51257">
    <property type="entry name" value="PROKAR_LIPOPROTEIN"/>
    <property type="match status" value="1"/>
</dbReference>
<proteinExistence type="predicted"/>
<evidence type="ECO:0000256" key="1">
    <source>
        <dbReference type="SAM" id="SignalP"/>
    </source>
</evidence>